<evidence type="ECO:0000313" key="2">
    <source>
        <dbReference type="EMBL" id="HIU57072.1"/>
    </source>
</evidence>
<sequence length="217" mass="24316">MSNYILKYGRDERVKYISHLDFMRCFHRAVRRSSLNFVFSQGFNPHPVMTVAQPLPVGVTSESEYMKVGFETELDCDAVVSELNRCMPPGFTVYKAYRLNAKEVDLTKIDRAEYITETECAAAADVEAFMSNAELIVPKKTKSGVKDSDIRPHIFELEDLGFDGSTQKLRMIVSCGSVYNLKPETVIEAIGKYCPGADPGFTAAHKHRMMIGGKDPI</sequence>
<dbReference type="Proteomes" id="UP000824109">
    <property type="component" value="Unassembled WGS sequence"/>
</dbReference>
<gene>
    <name evidence="2" type="ORF">IAA61_04570</name>
</gene>
<comment type="caution">
    <text evidence="2">The sequence shown here is derived from an EMBL/GenBank/DDBJ whole genome shotgun (WGS) entry which is preliminary data.</text>
</comment>
<accession>A0A9D1MBN9</accession>
<evidence type="ECO:0000259" key="1">
    <source>
        <dbReference type="Pfam" id="PF10105"/>
    </source>
</evidence>
<reference evidence="2" key="1">
    <citation type="submission" date="2020-10" db="EMBL/GenBank/DDBJ databases">
        <authorList>
            <person name="Gilroy R."/>
        </authorList>
    </citation>
    <scope>NUCLEOTIDE SEQUENCE</scope>
    <source>
        <strain evidence="2">USAMLcec3-3695</strain>
    </source>
</reference>
<protein>
    <submittedName>
        <fullName evidence="2">DUF2344 domain-containing protein</fullName>
    </submittedName>
</protein>
<proteinExistence type="predicted"/>
<organism evidence="2 3">
    <name type="scientific">Candidatus Ornithomonoglobus merdipullorum</name>
    <dbReference type="NCBI Taxonomy" id="2840895"/>
    <lineage>
        <taxon>Bacteria</taxon>
        <taxon>Bacillati</taxon>
        <taxon>Bacillota</taxon>
        <taxon>Clostridia</taxon>
        <taxon>Candidatus Ornithomonoglobus</taxon>
    </lineage>
</organism>
<dbReference type="Pfam" id="PF10105">
    <property type="entry name" value="DUF2344"/>
    <property type="match status" value="1"/>
</dbReference>
<feature type="domain" description="DUF2344" evidence="1">
    <location>
        <begin position="4"/>
        <end position="183"/>
    </location>
</feature>
<dbReference type="InterPro" id="IPR018768">
    <property type="entry name" value="DUF2344"/>
</dbReference>
<dbReference type="AlphaFoldDB" id="A0A9D1MBN9"/>
<dbReference type="NCBIfam" id="TIGR03936">
    <property type="entry name" value="sam_1_link_chp"/>
    <property type="match status" value="1"/>
</dbReference>
<evidence type="ECO:0000313" key="3">
    <source>
        <dbReference type="Proteomes" id="UP000824109"/>
    </source>
</evidence>
<reference evidence="2" key="2">
    <citation type="journal article" date="2021" name="PeerJ">
        <title>Extensive microbial diversity within the chicken gut microbiome revealed by metagenomics and culture.</title>
        <authorList>
            <person name="Gilroy R."/>
            <person name="Ravi A."/>
            <person name="Getino M."/>
            <person name="Pursley I."/>
            <person name="Horton D.L."/>
            <person name="Alikhan N.F."/>
            <person name="Baker D."/>
            <person name="Gharbi K."/>
            <person name="Hall N."/>
            <person name="Watson M."/>
            <person name="Adriaenssens E.M."/>
            <person name="Foster-Nyarko E."/>
            <person name="Jarju S."/>
            <person name="Secka A."/>
            <person name="Antonio M."/>
            <person name="Oren A."/>
            <person name="Chaudhuri R.R."/>
            <person name="La Ragione R."/>
            <person name="Hildebrand F."/>
            <person name="Pallen M.J."/>
        </authorList>
    </citation>
    <scope>NUCLEOTIDE SEQUENCE</scope>
    <source>
        <strain evidence="2">USAMLcec3-3695</strain>
    </source>
</reference>
<dbReference type="EMBL" id="DVNB01000049">
    <property type="protein sequence ID" value="HIU57072.1"/>
    <property type="molecule type" value="Genomic_DNA"/>
</dbReference>
<name>A0A9D1MBN9_9FIRM</name>